<evidence type="ECO:0000256" key="2">
    <source>
        <dbReference type="SAM" id="MobiDB-lite"/>
    </source>
</evidence>
<evidence type="ECO:0008006" key="5">
    <source>
        <dbReference type="Google" id="ProtNLM"/>
    </source>
</evidence>
<evidence type="ECO:0000313" key="4">
    <source>
        <dbReference type="Proteomes" id="UP000017127"/>
    </source>
</evidence>
<dbReference type="PATRIC" id="fig|1348334.3.peg.3518"/>
<feature type="region of interest" description="Disordered" evidence="2">
    <location>
        <begin position="149"/>
        <end position="188"/>
    </location>
</feature>
<protein>
    <recommendedName>
        <fullName evidence="5">Myosin heavy chain</fullName>
    </recommendedName>
</protein>
<dbReference type="AlphaFoldDB" id="U7QEW1"/>
<name>U7QEW1_9CYAN</name>
<gene>
    <name evidence="3" type="ORF">M595_3636</name>
</gene>
<keyword evidence="1" id="KW-0175">Coiled coil</keyword>
<dbReference type="OrthoDB" id="479613at2"/>
<dbReference type="EMBL" id="AUZM01000037">
    <property type="protein sequence ID" value="ERT06428.1"/>
    <property type="molecule type" value="Genomic_DNA"/>
</dbReference>
<feature type="compositionally biased region" description="Polar residues" evidence="2">
    <location>
        <begin position="24"/>
        <end position="47"/>
    </location>
</feature>
<dbReference type="RefSeq" id="WP_023067392.1">
    <property type="nucleotide sequence ID" value="NZ_AUZM01000037.1"/>
</dbReference>
<accession>U7QEW1</accession>
<sequence>MAKRVSDRNTKAEILEAYKELKQENSSLQSEVKQSTNGNGNGKNETVATEPIKTLNLSSSKKPKMQQVLENLMLLQVGFGGAVSELSEQLTREATQLQEFQKNVNLELEQLKDLHDLEEVSDDTLDVLVQRYKENSKTFTEELTQQQETLEQQFQEQQSAWQKEQNQHQKSIQERNENRNKSQARDQESYQYNLQLQRDLDHEEYEQTQATLYKQLEELQQEREKQWEEREQALTEKEKEYAEVKAKVEEFSQKLEENIKRGKESGRNIGNYQAKIKADLLAKEVEGQKQFFELRIKSLSETIQNQENRIQSLSKQVDAALKQVQDLAVKAIEGTSNASSFQAMKELALEQAKNQQKNK</sequence>
<comment type="caution">
    <text evidence="3">The sequence shown here is derived from an EMBL/GenBank/DDBJ whole genome shotgun (WGS) entry which is preliminary data.</text>
</comment>
<keyword evidence="4" id="KW-1185">Reference proteome</keyword>
<feature type="region of interest" description="Disordered" evidence="2">
    <location>
        <begin position="23"/>
        <end position="51"/>
    </location>
</feature>
<feature type="coiled-coil region" evidence="1">
    <location>
        <begin position="202"/>
        <end position="330"/>
    </location>
</feature>
<dbReference type="Proteomes" id="UP000017127">
    <property type="component" value="Unassembled WGS sequence"/>
</dbReference>
<proteinExistence type="predicted"/>
<organism evidence="3 4">
    <name type="scientific">Lyngbya aestuarii BL J</name>
    <dbReference type="NCBI Taxonomy" id="1348334"/>
    <lineage>
        <taxon>Bacteria</taxon>
        <taxon>Bacillati</taxon>
        <taxon>Cyanobacteriota</taxon>
        <taxon>Cyanophyceae</taxon>
        <taxon>Oscillatoriophycideae</taxon>
        <taxon>Oscillatoriales</taxon>
        <taxon>Microcoleaceae</taxon>
        <taxon>Lyngbya</taxon>
    </lineage>
</organism>
<reference evidence="3 4" key="1">
    <citation type="journal article" date="2013" name="Front. Microbiol.">
        <title>Comparative genomic analyses of the cyanobacterium, Lyngbya aestuarii BL J, a powerful hydrogen producer.</title>
        <authorList>
            <person name="Kothari A."/>
            <person name="Vaughn M."/>
            <person name="Garcia-Pichel F."/>
        </authorList>
    </citation>
    <scope>NUCLEOTIDE SEQUENCE [LARGE SCALE GENOMIC DNA]</scope>
    <source>
        <strain evidence="3 4">BL J</strain>
    </source>
</reference>
<evidence type="ECO:0000256" key="1">
    <source>
        <dbReference type="SAM" id="Coils"/>
    </source>
</evidence>
<evidence type="ECO:0000313" key="3">
    <source>
        <dbReference type="EMBL" id="ERT06428.1"/>
    </source>
</evidence>
<feature type="compositionally biased region" description="Basic and acidic residues" evidence="2">
    <location>
        <begin position="165"/>
        <end position="188"/>
    </location>
</feature>
<feature type="compositionally biased region" description="Low complexity" evidence="2">
    <location>
        <begin position="149"/>
        <end position="158"/>
    </location>
</feature>